<dbReference type="RefSeq" id="WP_179425693.1">
    <property type="nucleotide sequence ID" value="NZ_BAAAMP010000016.1"/>
</dbReference>
<organism evidence="2 5">
    <name type="scientific">Aeromicrobium tamlense</name>
    <dbReference type="NCBI Taxonomy" id="375541"/>
    <lineage>
        <taxon>Bacteria</taxon>
        <taxon>Bacillati</taxon>
        <taxon>Actinomycetota</taxon>
        <taxon>Actinomycetes</taxon>
        <taxon>Propionibacteriales</taxon>
        <taxon>Nocardioidaceae</taxon>
        <taxon>Aeromicrobium</taxon>
    </lineage>
</organism>
<sequence>MDSTPKTGDQAEGKAAELADELTVDPQHASVSEPGGNEQEAGTETVPGVEGPAGVPDLPTPDDPGTGGPGDEGEDDDA</sequence>
<evidence type="ECO:0000313" key="5">
    <source>
        <dbReference type="Proteomes" id="UP000659061"/>
    </source>
</evidence>
<proteinExistence type="predicted"/>
<dbReference type="EMBL" id="JACBZN010000001">
    <property type="protein sequence ID" value="NYI38716.1"/>
    <property type="molecule type" value="Genomic_DNA"/>
</dbReference>
<keyword evidence="4" id="KW-1185">Reference proteome</keyword>
<evidence type="ECO:0000313" key="3">
    <source>
        <dbReference type="EMBL" id="NYI38716.1"/>
    </source>
</evidence>
<dbReference type="Proteomes" id="UP000587211">
    <property type="component" value="Unassembled WGS sequence"/>
</dbReference>
<evidence type="ECO:0000256" key="1">
    <source>
        <dbReference type="SAM" id="MobiDB-lite"/>
    </source>
</evidence>
<comment type="caution">
    <text evidence="2">The sequence shown here is derived from an EMBL/GenBank/DDBJ whole genome shotgun (WGS) entry which is preliminary data.</text>
</comment>
<dbReference type="AlphaFoldDB" id="A0A8I0KJI9"/>
<reference evidence="3 4" key="1">
    <citation type="submission" date="2020-07" db="EMBL/GenBank/DDBJ databases">
        <title>Sequencing the genomes of 1000 actinobacteria strains.</title>
        <authorList>
            <person name="Klenk H.-P."/>
        </authorList>
    </citation>
    <scope>NUCLEOTIDE SEQUENCE [LARGE SCALE GENOMIC DNA]</scope>
    <source>
        <strain evidence="3 4">DSM 19087</strain>
    </source>
</reference>
<reference evidence="2" key="2">
    <citation type="submission" date="2020-09" db="EMBL/GenBank/DDBJ databases">
        <title>Novel species in genus Aeromicrobium.</title>
        <authorList>
            <person name="Zhang G."/>
        </authorList>
    </citation>
    <scope>NUCLEOTIDE SEQUENCE</scope>
    <source>
        <strain evidence="2">SSW1-57</strain>
    </source>
</reference>
<accession>A0A8I0KJI9</accession>
<name>A0A8I0KJI9_9ACTN</name>
<evidence type="ECO:0000313" key="4">
    <source>
        <dbReference type="Proteomes" id="UP000587211"/>
    </source>
</evidence>
<protein>
    <submittedName>
        <fullName evidence="2">Uncharacterized protein</fullName>
    </submittedName>
</protein>
<dbReference type="EMBL" id="JACWMT010000004">
    <property type="protein sequence ID" value="MBD1272090.1"/>
    <property type="molecule type" value="Genomic_DNA"/>
</dbReference>
<feature type="region of interest" description="Disordered" evidence="1">
    <location>
        <begin position="1"/>
        <end position="78"/>
    </location>
</feature>
<dbReference type="Proteomes" id="UP000659061">
    <property type="component" value="Unassembled WGS sequence"/>
</dbReference>
<evidence type="ECO:0000313" key="2">
    <source>
        <dbReference type="EMBL" id="MBD1272090.1"/>
    </source>
</evidence>
<gene>
    <name evidence="3" type="ORF">BJ975_002091</name>
    <name evidence="2" type="ORF">IDH50_17735</name>
</gene>